<evidence type="ECO:0000313" key="1">
    <source>
        <dbReference type="EMBL" id="GLS16313.1"/>
    </source>
</evidence>
<protein>
    <recommendedName>
        <fullName evidence="3">WYL domain-containing protein</fullName>
    </recommendedName>
</protein>
<accession>A0ABQ6C9G6</accession>
<keyword evidence="2" id="KW-1185">Reference proteome</keyword>
<gene>
    <name evidence="1" type="ORF">GCM10007935_37530</name>
</gene>
<name>A0ABQ6C9G6_9BURK</name>
<organism evidence="1 2">
    <name type="scientific">Hydrogenophaga electricum</name>
    <dbReference type="NCBI Taxonomy" id="1230953"/>
    <lineage>
        <taxon>Bacteria</taxon>
        <taxon>Pseudomonadati</taxon>
        <taxon>Pseudomonadota</taxon>
        <taxon>Betaproteobacteria</taxon>
        <taxon>Burkholderiales</taxon>
        <taxon>Comamonadaceae</taxon>
        <taxon>Hydrogenophaga</taxon>
    </lineage>
</organism>
<evidence type="ECO:0000313" key="2">
    <source>
        <dbReference type="Proteomes" id="UP001156903"/>
    </source>
</evidence>
<dbReference type="EMBL" id="BSPB01000052">
    <property type="protein sequence ID" value="GLS16313.1"/>
    <property type="molecule type" value="Genomic_DNA"/>
</dbReference>
<reference evidence="2" key="1">
    <citation type="journal article" date="2019" name="Int. J. Syst. Evol. Microbiol.">
        <title>The Global Catalogue of Microorganisms (GCM) 10K type strain sequencing project: providing services to taxonomists for standard genome sequencing and annotation.</title>
        <authorList>
            <consortium name="The Broad Institute Genomics Platform"/>
            <consortium name="The Broad Institute Genome Sequencing Center for Infectious Disease"/>
            <person name="Wu L."/>
            <person name="Ma J."/>
        </authorList>
    </citation>
    <scope>NUCLEOTIDE SEQUENCE [LARGE SCALE GENOMIC DNA]</scope>
    <source>
        <strain evidence="2">NBRC 109341</strain>
    </source>
</reference>
<evidence type="ECO:0008006" key="3">
    <source>
        <dbReference type="Google" id="ProtNLM"/>
    </source>
</evidence>
<sequence length="110" mass="12689">MRMTEETTQPPHPNNIGKVREIKSIHDKPVTFTIIDEIVVEQGTGKLIYFQQLSHTPGNRIEYRLCYYMLGVKESRRGKWVFGQYALMVPANLLVKILSEAKKRGWKGIA</sequence>
<comment type="caution">
    <text evidence="1">The sequence shown here is derived from an EMBL/GenBank/DDBJ whole genome shotgun (WGS) entry which is preliminary data.</text>
</comment>
<dbReference type="Proteomes" id="UP001156903">
    <property type="component" value="Unassembled WGS sequence"/>
</dbReference>
<proteinExistence type="predicted"/>